<dbReference type="GO" id="GO:0019752">
    <property type="term" value="P:carboxylic acid metabolic process"/>
    <property type="evidence" value="ECO:0007669"/>
    <property type="project" value="InterPro"/>
</dbReference>
<dbReference type="EC" id="2.3.3.13" evidence="3"/>
<dbReference type="InterPro" id="IPR000891">
    <property type="entry name" value="PYR_CT"/>
</dbReference>
<reference evidence="3" key="1">
    <citation type="submission" date="2019-08" db="EMBL/GenBank/DDBJ databases">
        <authorList>
            <person name="Kucharzyk K."/>
            <person name="Murdoch R.W."/>
            <person name="Higgins S."/>
            <person name="Loffler F."/>
        </authorList>
    </citation>
    <scope>NUCLEOTIDE SEQUENCE</scope>
</reference>
<keyword evidence="3" id="KW-0012">Acyltransferase</keyword>
<evidence type="ECO:0000259" key="2">
    <source>
        <dbReference type="PROSITE" id="PS50991"/>
    </source>
</evidence>
<evidence type="ECO:0000313" key="3">
    <source>
        <dbReference type="EMBL" id="MPL86002.1"/>
    </source>
</evidence>
<dbReference type="GO" id="GO:0003852">
    <property type="term" value="F:2-isopropylmalate synthase activity"/>
    <property type="evidence" value="ECO:0007669"/>
    <property type="project" value="UniProtKB-EC"/>
</dbReference>
<dbReference type="PROSITE" id="PS50991">
    <property type="entry name" value="PYR_CT"/>
    <property type="match status" value="1"/>
</dbReference>
<evidence type="ECO:0000256" key="1">
    <source>
        <dbReference type="ARBA" id="ARBA00022679"/>
    </source>
</evidence>
<gene>
    <name evidence="3" type="primary">leuA_20</name>
    <name evidence="3" type="ORF">SDC9_31978</name>
</gene>
<dbReference type="PANTHER" id="PTHR42880">
    <property type="entry name" value="HOMOCITRATE SYNTHASE"/>
    <property type="match status" value="1"/>
</dbReference>
<dbReference type="InterPro" id="IPR002034">
    <property type="entry name" value="AIPM/Hcit_synth_CS"/>
</dbReference>
<dbReference type="Pfam" id="PF00682">
    <property type="entry name" value="HMGL-like"/>
    <property type="match status" value="1"/>
</dbReference>
<dbReference type="EMBL" id="VSSQ01000215">
    <property type="protein sequence ID" value="MPL86002.1"/>
    <property type="molecule type" value="Genomic_DNA"/>
</dbReference>
<dbReference type="PROSITE" id="PS00816">
    <property type="entry name" value="AIPM_HOMOCIT_SYNTH_2"/>
    <property type="match status" value="1"/>
</dbReference>
<accession>A0A644V5A7</accession>
<dbReference type="AlphaFoldDB" id="A0A644V5A7"/>
<name>A0A644V5A7_9ZZZZ</name>
<feature type="domain" description="Pyruvate carboxyltransferase" evidence="2">
    <location>
        <begin position="5"/>
        <end position="254"/>
    </location>
</feature>
<organism evidence="3">
    <name type="scientific">bioreactor metagenome</name>
    <dbReference type="NCBI Taxonomy" id="1076179"/>
    <lineage>
        <taxon>unclassified sequences</taxon>
        <taxon>metagenomes</taxon>
        <taxon>ecological metagenomes</taxon>
    </lineage>
</organism>
<comment type="caution">
    <text evidence="3">The sequence shown here is derived from an EMBL/GenBank/DDBJ whole genome shotgun (WGS) entry which is preliminary data.</text>
</comment>
<dbReference type="InterPro" id="IPR013785">
    <property type="entry name" value="Aldolase_TIM"/>
</dbReference>
<dbReference type="Gene3D" id="3.20.20.70">
    <property type="entry name" value="Aldolase class I"/>
    <property type="match status" value="1"/>
</dbReference>
<keyword evidence="1 3" id="KW-0808">Transferase</keyword>
<dbReference type="PANTHER" id="PTHR42880:SF1">
    <property type="entry name" value="ISOPROPYLMALATE_HOMOCITRATE_CITRAMALATE SYNTHASE FAMILY PROTEIN"/>
    <property type="match status" value="1"/>
</dbReference>
<dbReference type="SUPFAM" id="SSF51569">
    <property type="entry name" value="Aldolase"/>
    <property type="match status" value="1"/>
</dbReference>
<sequence length="272" mass="30134">MENKVRFVDTTLRDGAQSPGVAFTDAEQIDIVRALDNCGIDIIEVGIPAMGLGEQNSILKMKEYFAHSKLLVWNRIVASDIEASIRCLPDIIHISLPVSERQISYKLHKNYSQVKKMLQECAYKAKCLGYPISIGFEDASRANEIFLAELLETLCEFEPLQIRYADTVGILTPMQAYKNVESLKNLCPFAIEFHGHNDLGFALANTVAAIQAGATIVDTTLLGLGERSGNCDFVKLVQVLQKMNGTSISFKEALIAQNILKKYVSDEWGSLL</sequence>
<proteinExistence type="predicted"/>
<protein>
    <submittedName>
        <fullName evidence="3">2-isopropylmalate synthase</fullName>
        <ecNumber evidence="3">2.3.3.13</ecNumber>
    </submittedName>
</protein>